<evidence type="ECO:0000256" key="1">
    <source>
        <dbReference type="SAM" id="MobiDB-lite"/>
    </source>
</evidence>
<proteinExistence type="predicted"/>
<evidence type="ECO:0000313" key="2">
    <source>
        <dbReference type="EMBL" id="GAQ84035.1"/>
    </source>
</evidence>
<dbReference type="PANTHER" id="PTHR31728">
    <property type="entry name" value="ABRAXAS FAMILY MEMBER"/>
    <property type="match status" value="1"/>
</dbReference>
<organism evidence="2 3">
    <name type="scientific">Klebsormidium nitens</name>
    <name type="common">Green alga</name>
    <name type="synonym">Ulothrix nitens</name>
    <dbReference type="NCBI Taxonomy" id="105231"/>
    <lineage>
        <taxon>Eukaryota</taxon>
        <taxon>Viridiplantae</taxon>
        <taxon>Streptophyta</taxon>
        <taxon>Klebsormidiophyceae</taxon>
        <taxon>Klebsormidiales</taxon>
        <taxon>Klebsormidiaceae</taxon>
        <taxon>Klebsormidium</taxon>
    </lineage>
</organism>
<reference evidence="2 3" key="1">
    <citation type="journal article" date="2014" name="Nat. Commun.">
        <title>Klebsormidium flaccidum genome reveals primary factors for plant terrestrial adaptation.</title>
        <authorList>
            <person name="Hori K."/>
            <person name="Maruyama F."/>
            <person name="Fujisawa T."/>
            <person name="Togashi T."/>
            <person name="Yamamoto N."/>
            <person name="Seo M."/>
            <person name="Sato S."/>
            <person name="Yamada T."/>
            <person name="Mori H."/>
            <person name="Tajima N."/>
            <person name="Moriyama T."/>
            <person name="Ikeuchi M."/>
            <person name="Watanabe M."/>
            <person name="Wada H."/>
            <person name="Kobayashi K."/>
            <person name="Saito M."/>
            <person name="Masuda T."/>
            <person name="Sasaki-Sekimoto Y."/>
            <person name="Mashiguchi K."/>
            <person name="Awai K."/>
            <person name="Shimojima M."/>
            <person name="Masuda S."/>
            <person name="Iwai M."/>
            <person name="Nobusawa T."/>
            <person name="Narise T."/>
            <person name="Kondo S."/>
            <person name="Saito H."/>
            <person name="Sato R."/>
            <person name="Murakawa M."/>
            <person name="Ihara Y."/>
            <person name="Oshima-Yamada Y."/>
            <person name="Ohtaka K."/>
            <person name="Satoh M."/>
            <person name="Sonobe K."/>
            <person name="Ishii M."/>
            <person name="Ohtani R."/>
            <person name="Kanamori-Sato M."/>
            <person name="Honoki R."/>
            <person name="Miyazaki D."/>
            <person name="Mochizuki H."/>
            <person name="Umetsu J."/>
            <person name="Higashi K."/>
            <person name="Shibata D."/>
            <person name="Kamiya Y."/>
            <person name="Sato N."/>
            <person name="Nakamura Y."/>
            <person name="Tabata S."/>
            <person name="Ida S."/>
            <person name="Kurokawa K."/>
            <person name="Ohta H."/>
        </authorList>
    </citation>
    <scope>NUCLEOTIDE SEQUENCE [LARGE SCALE GENOMIC DNA]</scope>
    <source>
        <strain evidence="2 3">NIES-2285</strain>
    </source>
</reference>
<name>A0A1Y1HZF6_KLENI</name>
<dbReference type="Proteomes" id="UP000054558">
    <property type="component" value="Unassembled WGS sequence"/>
</dbReference>
<dbReference type="AlphaFoldDB" id="A0A1Y1HZF6"/>
<feature type="region of interest" description="Disordered" evidence="1">
    <location>
        <begin position="224"/>
        <end position="247"/>
    </location>
</feature>
<dbReference type="EMBL" id="DF237122">
    <property type="protein sequence ID" value="GAQ84035.1"/>
    <property type="molecule type" value="Genomic_DNA"/>
</dbReference>
<dbReference type="InterPro" id="IPR023241">
    <property type="entry name" value="FAM175_plant"/>
</dbReference>
<dbReference type="GO" id="GO:0005634">
    <property type="term" value="C:nucleus"/>
    <property type="evidence" value="ECO:0000318"/>
    <property type="project" value="GO_Central"/>
</dbReference>
<protein>
    <submittedName>
        <fullName evidence="2">Uncharacterized protein</fullName>
    </submittedName>
</protein>
<dbReference type="Pfam" id="PF21125">
    <property type="entry name" value="MPN_2A_DUB_like"/>
    <property type="match status" value="1"/>
</dbReference>
<dbReference type="CDD" id="cd23656">
    <property type="entry name" value="Abraxas_plant"/>
    <property type="match status" value="1"/>
</dbReference>
<keyword evidence="3" id="KW-1185">Reference proteome</keyword>
<dbReference type="PRINTS" id="PR02051">
    <property type="entry name" value="PROTEINF175"/>
</dbReference>
<gene>
    <name evidence="2" type="ORF">KFL_001730280</name>
</gene>
<dbReference type="GO" id="GO:0031593">
    <property type="term" value="F:polyubiquitin modification-dependent protein binding"/>
    <property type="evidence" value="ECO:0000318"/>
    <property type="project" value="GO_Central"/>
</dbReference>
<evidence type="ECO:0000313" key="3">
    <source>
        <dbReference type="Proteomes" id="UP000054558"/>
    </source>
</evidence>
<dbReference type="InterPro" id="IPR023238">
    <property type="entry name" value="FAM175"/>
</dbReference>
<accession>A0A1Y1HZF6</accession>
<sequence>MAVDPDSMMLRAVDISGPTLASLLHDVLAADRDVDGLLFGRVAQRMVSTVSDQEEATSSQKTTATVTGFCCSGRLFSFYDPSGAVDPPQLARVAGEGIGEGGRDPVIGWFVARHNTPLRPSMREAAVTSSLRGVSSAVPGAPRPEWPLLFALFDTFQTHNRATHTHDYRLFQCRKRATWHFDPVSVNIVNIGPFFRGQFDSFSPTAPFPPLPLYPGGLDSPRVGLSTHSRTFSDSSGGGDDEPGGSYLEDQAVLDRQTEGYSLEKLRNLVGREAPPQMLEIETLYRAMLGRLEKLAKDTCRASEAVHEQVERNAALRNSNRQGPLPSTS</sequence>
<dbReference type="OMA" id="TIHTHEY"/>
<dbReference type="PRINTS" id="PR02054">
    <property type="entry name" value="FAM175PLANT"/>
</dbReference>
<dbReference type="PANTHER" id="PTHR31728:SF5">
    <property type="entry name" value="OS07G0540200 PROTEIN"/>
    <property type="match status" value="1"/>
</dbReference>
<dbReference type="OrthoDB" id="6358435at2759"/>